<gene>
    <name evidence="3" type="ORF">NMOB1V02_LOCUS2191</name>
</gene>
<feature type="compositionally biased region" description="Low complexity" evidence="1">
    <location>
        <begin position="15"/>
        <end position="25"/>
    </location>
</feature>
<proteinExistence type="predicted"/>
<dbReference type="AlphaFoldDB" id="A0A7R9BFV5"/>
<keyword evidence="4" id="KW-1185">Reference proteome</keyword>
<dbReference type="OrthoDB" id="10029564at2759"/>
<accession>A0A7R9BFV5</accession>
<sequence>MSGQNFENLKRPQVESSAEGSAFEAEGLRIGQTILEIDGRSTEGMSHAQIAHSISKSFANPMSNEMVLTVTDGDKATIDVCSAESPTGD</sequence>
<organism evidence="3">
    <name type="scientific">Notodromas monacha</name>
    <dbReference type="NCBI Taxonomy" id="399045"/>
    <lineage>
        <taxon>Eukaryota</taxon>
        <taxon>Metazoa</taxon>
        <taxon>Ecdysozoa</taxon>
        <taxon>Arthropoda</taxon>
        <taxon>Crustacea</taxon>
        <taxon>Oligostraca</taxon>
        <taxon>Ostracoda</taxon>
        <taxon>Podocopa</taxon>
        <taxon>Podocopida</taxon>
        <taxon>Cypridocopina</taxon>
        <taxon>Cypridoidea</taxon>
        <taxon>Cyprididae</taxon>
        <taxon>Notodromas</taxon>
    </lineage>
</organism>
<dbReference type="Gene3D" id="2.30.42.10">
    <property type="match status" value="1"/>
</dbReference>
<dbReference type="EMBL" id="CAJPEX010000240">
    <property type="protein sequence ID" value="CAG0914507.1"/>
    <property type="molecule type" value="Genomic_DNA"/>
</dbReference>
<dbReference type="SUPFAM" id="SSF50156">
    <property type="entry name" value="PDZ domain-like"/>
    <property type="match status" value="1"/>
</dbReference>
<protein>
    <recommendedName>
        <fullName evidence="2">PDZ domain-containing protein</fullName>
    </recommendedName>
</protein>
<feature type="domain" description="PDZ" evidence="2">
    <location>
        <begin position="9"/>
        <end position="56"/>
    </location>
</feature>
<evidence type="ECO:0000313" key="4">
    <source>
        <dbReference type="Proteomes" id="UP000678499"/>
    </source>
</evidence>
<dbReference type="EMBL" id="OA882277">
    <property type="protein sequence ID" value="CAD7274355.1"/>
    <property type="molecule type" value="Genomic_DNA"/>
</dbReference>
<reference evidence="3" key="1">
    <citation type="submission" date="2020-11" db="EMBL/GenBank/DDBJ databases">
        <authorList>
            <person name="Tran Van P."/>
        </authorList>
    </citation>
    <scope>NUCLEOTIDE SEQUENCE</scope>
</reference>
<name>A0A7R9BFV5_9CRUS</name>
<dbReference type="InterPro" id="IPR001478">
    <property type="entry name" value="PDZ"/>
</dbReference>
<evidence type="ECO:0000313" key="3">
    <source>
        <dbReference type="EMBL" id="CAD7274355.1"/>
    </source>
</evidence>
<feature type="region of interest" description="Disordered" evidence="1">
    <location>
        <begin position="1"/>
        <end position="25"/>
    </location>
</feature>
<dbReference type="Pfam" id="PF00595">
    <property type="entry name" value="PDZ"/>
    <property type="match status" value="1"/>
</dbReference>
<dbReference type="InterPro" id="IPR036034">
    <property type="entry name" value="PDZ_sf"/>
</dbReference>
<evidence type="ECO:0000259" key="2">
    <source>
        <dbReference type="Pfam" id="PF00595"/>
    </source>
</evidence>
<dbReference type="Proteomes" id="UP000678499">
    <property type="component" value="Unassembled WGS sequence"/>
</dbReference>
<evidence type="ECO:0000256" key="1">
    <source>
        <dbReference type="SAM" id="MobiDB-lite"/>
    </source>
</evidence>